<feature type="domain" description="Alpha-L-rhamnosidase concanavalin-like" evidence="5">
    <location>
        <begin position="439"/>
        <end position="538"/>
    </location>
</feature>
<dbReference type="GO" id="GO:0005975">
    <property type="term" value="P:carbohydrate metabolic process"/>
    <property type="evidence" value="ECO:0007669"/>
    <property type="project" value="InterPro"/>
</dbReference>
<evidence type="ECO:0000313" key="10">
    <source>
        <dbReference type="Proteomes" id="UP000315010"/>
    </source>
</evidence>
<reference evidence="9 10" key="1">
    <citation type="submission" date="2019-02" db="EMBL/GenBank/DDBJ databases">
        <title>Deep-cultivation of Planctomycetes and their phenomic and genomic characterization uncovers novel biology.</title>
        <authorList>
            <person name="Wiegand S."/>
            <person name="Jogler M."/>
            <person name="Boedeker C."/>
            <person name="Pinto D."/>
            <person name="Vollmers J."/>
            <person name="Rivas-Marin E."/>
            <person name="Kohn T."/>
            <person name="Peeters S.H."/>
            <person name="Heuer A."/>
            <person name="Rast P."/>
            <person name="Oberbeckmann S."/>
            <person name="Bunk B."/>
            <person name="Jeske O."/>
            <person name="Meyerdierks A."/>
            <person name="Storesund J.E."/>
            <person name="Kallscheuer N."/>
            <person name="Luecker S."/>
            <person name="Lage O.M."/>
            <person name="Pohl T."/>
            <person name="Merkel B.J."/>
            <person name="Hornburger P."/>
            <person name="Mueller R.-W."/>
            <person name="Bruemmer F."/>
            <person name="Labrenz M."/>
            <person name="Spormann A.M."/>
            <person name="Op Den Camp H."/>
            <person name="Overmann J."/>
            <person name="Amann R."/>
            <person name="Jetten M.S.M."/>
            <person name="Mascher T."/>
            <person name="Medema M.H."/>
            <person name="Devos D.P."/>
            <person name="Kaster A.-K."/>
            <person name="Ovreas L."/>
            <person name="Rohde M."/>
            <person name="Galperin M.Y."/>
            <person name="Jogler C."/>
        </authorList>
    </citation>
    <scope>NUCLEOTIDE SEQUENCE [LARGE SCALE GENOMIC DNA]</scope>
    <source>
        <strain evidence="9 10">CA13</strain>
    </source>
</reference>
<dbReference type="InterPro" id="IPR035398">
    <property type="entry name" value="Bac_rhamnosid_C"/>
</dbReference>
<dbReference type="OrthoDB" id="9761045at2"/>
<dbReference type="InterPro" id="IPR013737">
    <property type="entry name" value="Bac_rhamnosid_N"/>
</dbReference>
<comment type="caution">
    <text evidence="9">The sequence shown here is derived from an EMBL/GenBank/DDBJ whole genome shotgun (WGS) entry which is preliminary data.</text>
</comment>
<evidence type="ECO:0000256" key="4">
    <source>
        <dbReference type="SAM" id="SignalP"/>
    </source>
</evidence>
<comment type="catalytic activity">
    <reaction evidence="1">
        <text>Hydrolysis of terminal non-reducing alpha-L-rhamnose residues in alpha-L-rhamnosides.</text>
        <dbReference type="EC" id="3.2.1.40"/>
    </reaction>
</comment>
<feature type="chain" id="PRO_5022772508" description="alpha-L-rhamnosidase" evidence="4">
    <location>
        <begin position="24"/>
        <end position="981"/>
    </location>
</feature>
<evidence type="ECO:0000259" key="6">
    <source>
        <dbReference type="Pfam" id="PF08531"/>
    </source>
</evidence>
<dbReference type="EC" id="3.2.1.40" evidence="2"/>
<evidence type="ECO:0000259" key="8">
    <source>
        <dbReference type="Pfam" id="PF17390"/>
    </source>
</evidence>
<feature type="domain" description="Alpha-L-rhamnosidase C-terminal" evidence="8">
    <location>
        <begin position="891"/>
        <end position="963"/>
    </location>
</feature>
<dbReference type="RefSeq" id="WP_146397494.1">
    <property type="nucleotide sequence ID" value="NZ_SJPJ01000001.1"/>
</dbReference>
<keyword evidence="3" id="KW-0378">Hydrolase</keyword>
<dbReference type="Gene3D" id="1.50.10.10">
    <property type="match status" value="1"/>
</dbReference>
<dbReference type="PIRSF" id="PIRSF010631">
    <property type="entry name" value="A-rhamnsds"/>
    <property type="match status" value="1"/>
</dbReference>
<protein>
    <recommendedName>
        <fullName evidence="2">alpha-L-rhamnosidase</fullName>
        <ecNumber evidence="2">3.2.1.40</ecNumber>
    </recommendedName>
</protein>
<keyword evidence="10" id="KW-1185">Reference proteome</keyword>
<dbReference type="PANTHER" id="PTHR33307:SF6">
    <property type="entry name" value="ALPHA-RHAMNOSIDASE (EUROFUNG)-RELATED"/>
    <property type="match status" value="1"/>
</dbReference>
<dbReference type="InterPro" id="IPR012341">
    <property type="entry name" value="6hp_glycosidase-like_sf"/>
</dbReference>
<dbReference type="PANTHER" id="PTHR33307">
    <property type="entry name" value="ALPHA-RHAMNOSIDASE (EUROFUNG)"/>
    <property type="match status" value="1"/>
</dbReference>
<dbReference type="InterPro" id="IPR035396">
    <property type="entry name" value="Bac_rhamnosid6H"/>
</dbReference>
<keyword evidence="4" id="KW-0732">Signal</keyword>
<evidence type="ECO:0000313" key="9">
    <source>
        <dbReference type="EMBL" id="TWT81525.1"/>
    </source>
</evidence>
<evidence type="ECO:0000259" key="7">
    <source>
        <dbReference type="Pfam" id="PF17389"/>
    </source>
</evidence>
<dbReference type="Proteomes" id="UP000315010">
    <property type="component" value="Unassembled WGS sequence"/>
</dbReference>
<evidence type="ECO:0000256" key="3">
    <source>
        <dbReference type="ARBA" id="ARBA00022801"/>
    </source>
</evidence>
<dbReference type="Pfam" id="PF17390">
    <property type="entry name" value="Bac_rhamnosid_C"/>
    <property type="match status" value="1"/>
</dbReference>
<dbReference type="InterPro" id="IPR013783">
    <property type="entry name" value="Ig-like_fold"/>
</dbReference>
<dbReference type="Pfam" id="PF25788">
    <property type="entry name" value="Ig_Rha78A_N"/>
    <property type="match status" value="1"/>
</dbReference>
<organism evidence="9 10">
    <name type="scientific">Novipirellula herctigrandis</name>
    <dbReference type="NCBI Taxonomy" id="2527986"/>
    <lineage>
        <taxon>Bacteria</taxon>
        <taxon>Pseudomonadati</taxon>
        <taxon>Planctomycetota</taxon>
        <taxon>Planctomycetia</taxon>
        <taxon>Pirellulales</taxon>
        <taxon>Pirellulaceae</taxon>
        <taxon>Novipirellula</taxon>
    </lineage>
</organism>
<proteinExistence type="predicted"/>
<dbReference type="SUPFAM" id="SSF48208">
    <property type="entry name" value="Six-hairpin glycosidases"/>
    <property type="match status" value="1"/>
</dbReference>
<dbReference type="InterPro" id="IPR016007">
    <property type="entry name" value="Alpha_rhamnosid"/>
</dbReference>
<dbReference type="Pfam" id="PF17389">
    <property type="entry name" value="Bac_rhamnosid6H"/>
    <property type="match status" value="1"/>
</dbReference>
<dbReference type="GO" id="GO:0030596">
    <property type="term" value="F:alpha-L-rhamnosidase activity"/>
    <property type="evidence" value="ECO:0007669"/>
    <property type="project" value="UniProtKB-EC"/>
</dbReference>
<dbReference type="Gene3D" id="2.60.40.10">
    <property type="entry name" value="Immunoglobulins"/>
    <property type="match status" value="1"/>
</dbReference>
<dbReference type="Pfam" id="PF05592">
    <property type="entry name" value="Bac_rhamnosid"/>
    <property type="match status" value="1"/>
</dbReference>
<feature type="signal peptide" evidence="4">
    <location>
        <begin position="1"/>
        <end position="23"/>
    </location>
</feature>
<feature type="domain" description="Alpha-L-rhamnosidase six-hairpin glycosidase" evidence="7">
    <location>
        <begin position="544"/>
        <end position="884"/>
    </location>
</feature>
<dbReference type="InterPro" id="IPR008928">
    <property type="entry name" value="6-hairpin_glycosidase_sf"/>
</dbReference>
<evidence type="ECO:0000259" key="5">
    <source>
        <dbReference type="Pfam" id="PF05592"/>
    </source>
</evidence>
<feature type="domain" description="Bacterial alpha-L-rhamnosidase N-terminal" evidence="6">
    <location>
        <begin position="257"/>
        <end position="425"/>
    </location>
</feature>
<evidence type="ECO:0000256" key="2">
    <source>
        <dbReference type="ARBA" id="ARBA00012652"/>
    </source>
</evidence>
<dbReference type="InterPro" id="IPR008902">
    <property type="entry name" value="Rhamnosid_concanavalin"/>
</dbReference>
<dbReference type="Pfam" id="PF08531">
    <property type="entry name" value="Bac_rhamnosid_N"/>
    <property type="match status" value="1"/>
</dbReference>
<name>A0A5C5Z2V8_9BACT</name>
<dbReference type="AlphaFoldDB" id="A0A5C5Z2V8"/>
<dbReference type="EMBL" id="SJPJ01000001">
    <property type="protein sequence ID" value="TWT81525.1"/>
    <property type="molecule type" value="Genomic_DNA"/>
</dbReference>
<gene>
    <name evidence="9" type="ORF">CA13_29780</name>
</gene>
<sequence length="981" mass="109387" precursor="true">MNIVRFQFLLALLIGVCSTTTTAAQWQPHSLRVGEDFVDPVGFHDPLPVLSWKLPVMDGVLAQSAYRIVVTSETQSASSSSVLWDSGKVESDQSVWVPYKGPSLESRQQAFWRIKFWDNQGRESQWSNEAKIEMGLLSNSDWKADWIEVDRGLTASSNVRILKAEYGSRTGATPKVVDVADKLTRAITNGAMPIRVTNARLGGDPAPQTPKTLWVEYEVNGVKKQAEVPENSTFNPYPPFTAHPGYYLRRDFNVEQKIVKARLYASALGIYEFQINGKRVGNDLLSPGYTTYSKRVETLTYDVTSMIRDGGNAIGALLGEGWYAGNLLLRKPTELQALTPKLLGQLELTYADGRVETINTDKFWSGTDQGPIRAGGFYHGEDYDAALELGHWSIAGYDDSAWDAVKPTAVSSEPLLVPKRIPPVRGMKQVAAVKLTEPEPDKYVFDFGQNLVGVPEVTLPVAKGEKITFRVAEMLEQDGTLYTTNYRSARSQATYIAATDGQIGWKPSLTFFGFRYVEISGLSKGEELRPESVTAHVYHTDFDSTGKFTSSHAKLNQLQSNIRWGQISNFLDIPTDCPQRDERLGWTGDAQVFLPTSFFNYDVYSFWARWLQTVRDDQTPEGKIPHTVPATNFGYASPGWADVVVTAPWDVYERTGDIRILSDNYEAMKKWVGVYERESESLIPTLKGFGDWLQPFSKGDRKGDTAQDLIATAYFGRDARILFWTATALGKKEDAQRYKKLHADIRSAFSNRYFAGAEVAEGANTQTACLMGLAYELVEPELRKKVAATLLEKYEEADRHLRTGFLGTPLLAPVFDELGHPEICFELLFQESYPSWFYSINQGATTMWERWNSYSHAEGFGDAGMNSFNHYAYGAIGQFMYERVAGLAADPNHPGYKHFFIRPLIGGPLTSVRAELETIYGKAVSGWELNGNSLAMEVVVPPNTTATIKFPNGRQSEIVGAGKHQYKLTMAMVGSAKPIQD</sequence>
<dbReference type="Gene3D" id="2.60.420.10">
    <property type="entry name" value="Maltose phosphorylase, domain 3"/>
    <property type="match status" value="1"/>
</dbReference>
<dbReference type="Gene3D" id="2.60.120.260">
    <property type="entry name" value="Galactose-binding domain-like"/>
    <property type="match status" value="2"/>
</dbReference>
<accession>A0A5C5Z2V8</accession>
<evidence type="ECO:0000256" key="1">
    <source>
        <dbReference type="ARBA" id="ARBA00001445"/>
    </source>
</evidence>